<reference evidence="3" key="2">
    <citation type="submission" date="2011-02" db="EMBL/GenBank/DDBJ databases">
        <title>The complete genome of Pedobacter saltans DSM 12145.</title>
        <authorList>
            <consortium name="US DOE Joint Genome Institute (JGI-PGF)"/>
            <person name="Lucas S."/>
            <person name="Copeland A."/>
            <person name="Lapidus A."/>
            <person name="Bruce D."/>
            <person name="Goodwin L."/>
            <person name="Pitluck S."/>
            <person name="Kyrpides N."/>
            <person name="Mavromatis K."/>
            <person name="Pagani I."/>
            <person name="Ivanova N."/>
            <person name="Ovchinnikova G."/>
            <person name="Lu M."/>
            <person name="Detter J.C."/>
            <person name="Han C."/>
            <person name="Land M."/>
            <person name="Hauser L."/>
            <person name="Markowitz V."/>
            <person name="Cheng J.-F."/>
            <person name="Hugenholtz P."/>
            <person name="Woyke T."/>
            <person name="Wu D."/>
            <person name="Tindall B."/>
            <person name="Pomrenke H.G."/>
            <person name="Brambilla E."/>
            <person name="Klenk H.-P."/>
            <person name="Eisen J.A."/>
        </authorList>
    </citation>
    <scope>NUCLEOTIDE SEQUENCE [LARGE SCALE GENOMIC DNA]</scope>
    <source>
        <strain evidence="3">ATCC 51119 / DSM 12145 / JCM 21818 / LMG 10337 / NBRC 100064 / NCIMB 13643</strain>
    </source>
</reference>
<organism evidence="2 3">
    <name type="scientific">Pseudopedobacter saltans (strain ATCC 51119 / DSM 12145 / JCM 21818 / CCUG 39354 / LMG 10337 / NBRC 100064 / NCIMB 13643)</name>
    <name type="common">Pedobacter saltans</name>
    <dbReference type="NCBI Taxonomy" id="762903"/>
    <lineage>
        <taxon>Bacteria</taxon>
        <taxon>Pseudomonadati</taxon>
        <taxon>Bacteroidota</taxon>
        <taxon>Sphingobacteriia</taxon>
        <taxon>Sphingobacteriales</taxon>
        <taxon>Sphingobacteriaceae</taxon>
        <taxon>Pseudopedobacter</taxon>
    </lineage>
</organism>
<evidence type="ECO:0008006" key="4">
    <source>
        <dbReference type="Google" id="ProtNLM"/>
    </source>
</evidence>
<accession>F0SCZ4</accession>
<dbReference type="Pfam" id="PF04170">
    <property type="entry name" value="NlpE"/>
    <property type="match status" value="1"/>
</dbReference>
<feature type="signal peptide" evidence="1">
    <location>
        <begin position="1"/>
        <end position="24"/>
    </location>
</feature>
<dbReference type="HOGENOM" id="CLU_095662_0_0_10"/>
<dbReference type="AlphaFoldDB" id="F0SCZ4"/>
<sequence length="149" mass="16412">MKKQFILTFLAGAFIMASCQNRSAQSDQMADSTVVTADTSYPDNSRTSLDWEGTYTGMLPCADCEGIKTTITIHHDGTFESKSEYVGKGDKPLEEKGTFSWNNSGNKIIAKIGTENLQYKVGEGYIQQLDENGNAITGNLADYYILKKN</sequence>
<dbReference type="eggNOG" id="COG3015">
    <property type="taxonomic scope" value="Bacteria"/>
</dbReference>
<name>F0SCZ4_PSESL</name>
<reference evidence="2 3" key="1">
    <citation type="journal article" date="2011" name="Stand. Genomic Sci.">
        <title>Complete genome sequence of the gliding, heparinolytic Pedobacter saltans type strain (113).</title>
        <authorList>
            <person name="Liolios K."/>
            <person name="Sikorski J."/>
            <person name="Lu M."/>
            <person name="Nolan M."/>
            <person name="Lapidus A."/>
            <person name="Lucas S."/>
            <person name="Hammon N."/>
            <person name="Deshpande S."/>
            <person name="Cheng J.F."/>
            <person name="Tapia R."/>
            <person name="Han C."/>
            <person name="Goodwin L."/>
            <person name="Pitluck S."/>
            <person name="Huntemann M."/>
            <person name="Ivanova N."/>
            <person name="Pagani I."/>
            <person name="Mavromatis K."/>
            <person name="Ovchinikova G."/>
            <person name="Pati A."/>
            <person name="Chen A."/>
            <person name="Palaniappan K."/>
            <person name="Land M."/>
            <person name="Hauser L."/>
            <person name="Brambilla E.M."/>
            <person name="Kotsyurbenko O."/>
            <person name="Rohde M."/>
            <person name="Tindall B.J."/>
            <person name="Abt B."/>
            <person name="Goker M."/>
            <person name="Detter J.C."/>
            <person name="Woyke T."/>
            <person name="Bristow J."/>
            <person name="Eisen J.A."/>
            <person name="Markowitz V."/>
            <person name="Hugenholtz P."/>
            <person name="Klenk H.P."/>
            <person name="Kyrpides N.C."/>
        </authorList>
    </citation>
    <scope>NUCLEOTIDE SEQUENCE [LARGE SCALE GENOMIC DNA]</scope>
    <source>
        <strain evidence="3">ATCC 51119 / DSM 12145 / JCM 21818 / LMG 10337 / NBRC 100064 / NCIMB 13643</strain>
    </source>
</reference>
<gene>
    <name evidence="2" type="ordered locus">Pedsa_1183</name>
</gene>
<keyword evidence="3" id="KW-1185">Reference proteome</keyword>
<dbReference type="InterPro" id="IPR007298">
    <property type="entry name" value="Cu-R_lipoprotein_NlpE"/>
</dbReference>
<evidence type="ECO:0000256" key="1">
    <source>
        <dbReference type="SAM" id="SignalP"/>
    </source>
</evidence>
<evidence type="ECO:0000313" key="3">
    <source>
        <dbReference type="Proteomes" id="UP000000310"/>
    </source>
</evidence>
<dbReference type="EMBL" id="CP002545">
    <property type="protein sequence ID" value="ADY51751.1"/>
    <property type="molecule type" value="Genomic_DNA"/>
</dbReference>
<protein>
    <recommendedName>
        <fullName evidence="4">Copper resistance protein NlpE</fullName>
    </recommendedName>
</protein>
<dbReference type="STRING" id="762903.Pedsa_1183"/>
<dbReference type="OrthoDB" id="5348860at2"/>
<dbReference type="KEGG" id="psn:Pedsa_1183"/>
<feature type="chain" id="PRO_5003260199" description="Copper resistance protein NlpE" evidence="1">
    <location>
        <begin position="25"/>
        <end position="149"/>
    </location>
</feature>
<proteinExistence type="predicted"/>
<evidence type="ECO:0000313" key="2">
    <source>
        <dbReference type="EMBL" id="ADY51751.1"/>
    </source>
</evidence>
<keyword evidence="1" id="KW-0732">Signal</keyword>
<dbReference type="PROSITE" id="PS51257">
    <property type="entry name" value="PROKAR_LIPOPROTEIN"/>
    <property type="match status" value="1"/>
</dbReference>
<dbReference type="Gene3D" id="2.40.128.640">
    <property type="match status" value="1"/>
</dbReference>
<dbReference type="Proteomes" id="UP000000310">
    <property type="component" value="Chromosome"/>
</dbReference>
<dbReference type="RefSeq" id="WP_013632250.1">
    <property type="nucleotide sequence ID" value="NC_015177.1"/>
</dbReference>